<sequence length="104" mass="11537">MNKLIIVLALIPSLAMATAKSEKDIMQMLASAPIARVACSRLDYSDDCEQYVEDKIREDMLDSGYTKKEANACAESTLKANDELGMQCAEAFDLGDEYEDFLNN</sequence>
<protein>
    <submittedName>
        <fullName evidence="1">Uncharacterized protein</fullName>
    </submittedName>
</protein>
<organism evidence="1 2">
    <name type="scientific">Vibrio phage Thalassa</name>
    <dbReference type="NCBI Taxonomy" id="2570301"/>
    <lineage>
        <taxon>Viruses</taxon>
        <taxon>Duplodnaviria</taxon>
        <taxon>Heunggongvirae</taxon>
        <taxon>Uroviricota</taxon>
        <taxon>Caudoviricetes</taxon>
        <taxon>Demerecviridae</taxon>
        <taxon>Ermolyevavirinae</taxon>
        <taxon>Thalassavirus</taxon>
        <taxon>Thalassavirus thalassa</taxon>
    </lineage>
</organism>
<name>A0A2H5BHA6_9CAUD</name>
<gene>
    <name evidence="1" type="ORF">THALASSA_197</name>
</gene>
<dbReference type="Proteomes" id="UP000240962">
    <property type="component" value="Segment"/>
</dbReference>
<dbReference type="EMBL" id="MG649967">
    <property type="protein sequence ID" value="AUG85376.1"/>
    <property type="molecule type" value="Genomic_DNA"/>
</dbReference>
<evidence type="ECO:0000313" key="1">
    <source>
        <dbReference type="EMBL" id="AUG85376.1"/>
    </source>
</evidence>
<proteinExistence type="predicted"/>
<accession>A0A2H5BHA6</accession>
<reference evidence="2" key="1">
    <citation type="submission" date="2017-12" db="EMBL/GenBank/DDBJ databases">
        <authorList>
            <person name="Page C.L."/>
            <person name="McFadden E.F."/>
            <person name="Syed A.X."/>
            <person name="Lafty E.M."/>
            <person name="Hyatt D.A."/>
            <person name="Farronato D.M."/>
            <person name="Dong S.Z."/>
            <person name="Apostolopoulos E.L."/>
            <person name="Broussard G.W."/>
        </authorList>
    </citation>
    <scope>NUCLEOTIDE SEQUENCE [LARGE SCALE GENOMIC DNA]</scope>
</reference>
<evidence type="ECO:0000313" key="2">
    <source>
        <dbReference type="Proteomes" id="UP000240962"/>
    </source>
</evidence>
<keyword evidence="2" id="KW-1185">Reference proteome</keyword>